<sequence length="132" mass="14370">MKRSTLAALALTAAIGLGCLATPARAADQEVVLRCVMQEVLAVLTCKSPSEFRFVGTRDDVLVFNTYYAAKFTEFYCQVFDRDVVVTSRAWQGNMASARLNYEVQPGCIVATVNAPWAECRKSASVQCCGAD</sequence>
<evidence type="ECO:0000256" key="1">
    <source>
        <dbReference type="SAM" id="SignalP"/>
    </source>
</evidence>
<keyword evidence="1" id="KW-0732">Signal</keyword>
<evidence type="ECO:0000313" key="2">
    <source>
        <dbReference type="EMBL" id="HGG92653.1"/>
    </source>
</evidence>
<name>A0A7C4EJX7_9BACT</name>
<proteinExistence type="predicted"/>
<dbReference type="EMBL" id="DSRP01000472">
    <property type="protein sequence ID" value="HGG92653.1"/>
    <property type="molecule type" value="Genomic_DNA"/>
</dbReference>
<reference evidence="2" key="1">
    <citation type="journal article" date="2020" name="mSystems">
        <title>Genome- and Community-Level Interaction Insights into Carbon Utilization and Element Cycling Functions of Hydrothermarchaeota in Hydrothermal Sediment.</title>
        <authorList>
            <person name="Zhou Z."/>
            <person name="Liu Y."/>
            <person name="Xu W."/>
            <person name="Pan J."/>
            <person name="Luo Z.H."/>
            <person name="Li M."/>
        </authorList>
    </citation>
    <scope>NUCLEOTIDE SEQUENCE [LARGE SCALE GENOMIC DNA]</scope>
    <source>
        <strain evidence="2">SpSt-413</strain>
    </source>
</reference>
<organism evidence="2">
    <name type="scientific">Fundidesulfovibrio putealis</name>
    <dbReference type="NCBI Taxonomy" id="270496"/>
    <lineage>
        <taxon>Bacteria</taxon>
        <taxon>Pseudomonadati</taxon>
        <taxon>Thermodesulfobacteriota</taxon>
        <taxon>Desulfovibrionia</taxon>
        <taxon>Desulfovibrionales</taxon>
        <taxon>Desulfovibrionaceae</taxon>
        <taxon>Fundidesulfovibrio</taxon>
    </lineage>
</organism>
<dbReference type="PROSITE" id="PS51257">
    <property type="entry name" value="PROKAR_LIPOPROTEIN"/>
    <property type="match status" value="1"/>
</dbReference>
<protein>
    <submittedName>
        <fullName evidence="2">Uncharacterized protein</fullName>
    </submittedName>
</protein>
<accession>A0A7C4EJX7</accession>
<dbReference type="AlphaFoldDB" id="A0A7C4EJX7"/>
<comment type="caution">
    <text evidence="2">The sequence shown here is derived from an EMBL/GenBank/DDBJ whole genome shotgun (WGS) entry which is preliminary data.</text>
</comment>
<feature type="chain" id="PRO_5027798052" evidence="1">
    <location>
        <begin position="27"/>
        <end position="132"/>
    </location>
</feature>
<feature type="signal peptide" evidence="1">
    <location>
        <begin position="1"/>
        <end position="26"/>
    </location>
</feature>
<gene>
    <name evidence="2" type="ORF">ENR59_06840</name>
</gene>